<dbReference type="EMBL" id="CP020121">
    <property type="protein sequence ID" value="AQZ99749.1"/>
    <property type="molecule type" value="Genomic_DNA"/>
</dbReference>
<dbReference type="GeneID" id="83038575"/>
<dbReference type="AlphaFoldDB" id="A0A0W7Z5U6"/>
<evidence type="ECO:0000313" key="3">
    <source>
        <dbReference type="EMBL" id="KUF42500.1"/>
    </source>
</evidence>
<dbReference type="KEGG" id="cke:B5M06_04500"/>
<keyword evidence="4" id="KW-1185">Reference proteome</keyword>
<reference evidence="2 5" key="2">
    <citation type="submission" date="2017-03" db="EMBL/GenBank/DDBJ databases">
        <title>Rapid Whole Genome Sequencing of Comamonas kerstersii Causing Continuous ambulatory Peritoneal Dialysis-Associated Peritonitis.</title>
        <authorList>
            <person name="Zheng B."/>
        </authorList>
    </citation>
    <scope>NUCLEOTIDE SEQUENCE [LARGE SCALE GENOMIC DNA]</scope>
    <source>
        <strain evidence="2 5">8943</strain>
    </source>
</reference>
<dbReference type="RefSeq" id="WP_054065718.1">
    <property type="nucleotide sequence ID" value="NZ_CATYED010000005.1"/>
</dbReference>
<dbReference type="OrthoDB" id="8911463at2"/>
<name>A0A0W7Z5U6_9BURK</name>
<evidence type="ECO:0000313" key="5">
    <source>
        <dbReference type="Proteomes" id="UP000242792"/>
    </source>
</evidence>
<dbReference type="EMBL" id="LPXH01000014">
    <property type="protein sequence ID" value="KUF42500.1"/>
    <property type="molecule type" value="Genomic_DNA"/>
</dbReference>
<accession>A0A0W7Z5U6</accession>
<dbReference type="Proteomes" id="UP000242792">
    <property type="component" value="Chromosome"/>
</dbReference>
<evidence type="ECO:0000256" key="1">
    <source>
        <dbReference type="SAM" id="MobiDB-lite"/>
    </source>
</evidence>
<protein>
    <submittedName>
        <fullName evidence="3">Uncharacterized protein</fullName>
    </submittedName>
</protein>
<feature type="compositionally biased region" description="Polar residues" evidence="1">
    <location>
        <begin position="121"/>
        <end position="136"/>
    </location>
</feature>
<evidence type="ECO:0000313" key="2">
    <source>
        <dbReference type="EMBL" id="AQZ99749.1"/>
    </source>
</evidence>
<feature type="region of interest" description="Disordered" evidence="1">
    <location>
        <begin position="120"/>
        <end position="148"/>
    </location>
</feature>
<evidence type="ECO:0000313" key="4">
    <source>
        <dbReference type="Proteomes" id="UP000053300"/>
    </source>
</evidence>
<proteinExistence type="predicted"/>
<sequence>MHLQYQLKAGSYYLYDMRESPSAVTGERRFKLKTDLLAIAFDRYTGEVHQHGTPSRIQSWALNTRRRLRAAGLWQQADDIVVVTGPFPVEEINKCLSIKGYCRRLLQRLASLPHGKLHAWQTAQKTQGSTHGSSHQRSQDKRWQRKAA</sequence>
<dbReference type="Proteomes" id="UP000053300">
    <property type="component" value="Unassembled WGS sequence"/>
</dbReference>
<reference evidence="3 4" key="1">
    <citation type="submission" date="2015-12" db="EMBL/GenBank/DDBJ databases">
        <title>Complete genome sequence of a multi-drug resistant strain Acidovorax sp. 12322-1.</title>
        <authorList>
            <person name="Ming D."/>
            <person name="Wang M."/>
            <person name="Hu S."/>
            <person name="Zhou Y."/>
            <person name="Jiang T."/>
        </authorList>
    </citation>
    <scope>NUCLEOTIDE SEQUENCE [LARGE SCALE GENOMIC DNA]</scope>
    <source>
        <strain evidence="3 4">12322-1</strain>
    </source>
</reference>
<accession>A0A1V0BIJ8</accession>
<organism evidence="3 4">
    <name type="scientific">Comamonas kerstersii</name>
    <dbReference type="NCBI Taxonomy" id="225992"/>
    <lineage>
        <taxon>Bacteria</taxon>
        <taxon>Pseudomonadati</taxon>
        <taxon>Pseudomonadota</taxon>
        <taxon>Betaproteobacteria</taxon>
        <taxon>Burkholderiales</taxon>
        <taxon>Comamonadaceae</taxon>
        <taxon>Comamonas</taxon>
    </lineage>
</organism>
<gene>
    <name evidence="3" type="ORF">AS359_12110</name>
    <name evidence="2" type="ORF">B5M06_04500</name>
</gene>
<dbReference type="STRING" id="225992.B5M06_04500"/>